<evidence type="ECO:0008006" key="2">
    <source>
        <dbReference type="Google" id="ProtNLM"/>
    </source>
</evidence>
<proteinExistence type="predicted"/>
<accession>A0A0F9BKW0</accession>
<gene>
    <name evidence="1" type="ORF">LCGC14_2714950</name>
</gene>
<reference evidence="1" key="1">
    <citation type="journal article" date="2015" name="Nature">
        <title>Complex archaea that bridge the gap between prokaryotes and eukaryotes.</title>
        <authorList>
            <person name="Spang A."/>
            <person name="Saw J.H."/>
            <person name="Jorgensen S.L."/>
            <person name="Zaremba-Niedzwiedzka K."/>
            <person name="Martijn J."/>
            <person name="Lind A.E."/>
            <person name="van Eijk R."/>
            <person name="Schleper C."/>
            <person name="Guy L."/>
            <person name="Ettema T.J."/>
        </authorList>
    </citation>
    <scope>NUCLEOTIDE SEQUENCE</scope>
</reference>
<name>A0A0F9BKW0_9ZZZZ</name>
<evidence type="ECO:0000313" key="1">
    <source>
        <dbReference type="EMBL" id="KKK91239.1"/>
    </source>
</evidence>
<comment type="caution">
    <text evidence="1">The sequence shown here is derived from an EMBL/GenBank/DDBJ whole genome shotgun (WGS) entry which is preliminary data.</text>
</comment>
<protein>
    <recommendedName>
        <fullName evidence="2">HNH nuclease domain-containing protein</fullName>
    </recommendedName>
</protein>
<dbReference type="AlphaFoldDB" id="A0A0F9BKW0"/>
<organism evidence="1">
    <name type="scientific">marine sediment metagenome</name>
    <dbReference type="NCBI Taxonomy" id="412755"/>
    <lineage>
        <taxon>unclassified sequences</taxon>
        <taxon>metagenomes</taxon>
        <taxon>ecological metagenomes</taxon>
    </lineage>
</organism>
<sequence length="110" mass="12838">VKEYAKTDAFKAAQQRYLQSEKGKAKQLRYAQTENGKRVLAAKNHKRYWNDPKYYREKALKRLHGVEEYRLADKCAWCDATENLSLDHMHPQSKGGKGVDHKLGVFLQEK</sequence>
<feature type="non-terminal residue" evidence="1">
    <location>
        <position position="1"/>
    </location>
</feature>
<dbReference type="EMBL" id="LAZR01048741">
    <property type="protein sequence ID" value="KKK91239.1"/>
    <property type="molecule type" value="Genomic_DNA"/>
</dbReference>